<dbReference type="GO" id="GO:1990904">
    <property type="term" value="C:ribonucleoprotein complex"/>
    <property type="evidence" value="ECO:0007669"/>
    <property type="project" value="UniProtKB-KW"/>
</dbReference>
<dbReference type="EMBL" id="BSYO01000035">
    <property type="protein sequence ID" value="GMH28719.1"/>
    <property type="molecule type" value="Genomic_DNA"/>
</dbReference>
<dbReference type="GO" id="GO:0006412">
    <property type="term" value="P:translation"/>
    <property type="evidence" value="ECO:0007669"/>
    <property type="project" value="InterPro"/>
</dbReference>
<dbReference type="Gene3D" id="3.30.420.80">
    <property type="entry name" value="Ribosomal protein S11"/>
    <property type="match status" value="1"/>
</dbReference>
<dbReference type="Proteomes" id="UP001279734">
    <property type="component" value="Unassembled WGS sequence"/>
</dbReference>
<dbReference type="SUPFAM" id="SSF53137">
    <property type="entry name" value="Translational machinery components"/>
    <property type="match status" value="1"/>
</dbReference>
<feature type="region of interest" description="Disordered" evidence="4">
    <location>
        <begin position="111"/>
        <end position="195"/>
    </location>
</feature>
<sequence>MTIVKIEKKMERGVRGRKKVEGNTGKKELGAKSKGKTREPKEETVTLGPSVREGEHVFGVAHVFASFNDTFIYVTDLSGRETLVRITVTRWDEGKSSRDESSPYAAMLAAQDVAQDASRPASFPAKPEKPVEFEENVDGENGYDEIVEEVEYEEVEEEVEEEAEEEEEVEEEVEEEEEEEEVGANDTDEEGHDAD</sequence>
<dbReference type="Pfam" id="PF00411">
    <property type="entry name" value="Ribosomal_S11"/>
    <property type="match status" value="1"/>
</dbReference>
<dbReference type="GO" id="GO:0003735">
    <property type="term" value="F:structural constituent of ribosome"/>
    <property type="evidence" value="ECO:0007669"/>
    <property type="project" value="InterPro"/>
</dbReference>
<evidence type="ECO:0000256" key="3">
    <source>
        <dbReference type="ARBA" id="ARBA00023274"/>
    </source>
</evidence>
<dbReference type="GO" id="GO:0005840">
    <property type="term" value="C:ribosome"/>
    <property type="evidence" value="ECO:0007669"/>
    <property type="project" value="UniProtKB-KW"/>
</dbReference>
<keyword evidence="2" id="KW-0689">Ribosomal protein</keyword>
<evidence type="ECO:0000256" key="1">
    <source>
        <dbReference type="ARBA" id="ARBA00006194"/>
    </source>
</evidence>
<evidence type="ECO:0000256" key="2">
    <source>
        <dbReference type="ARBA" id="ARBA00022980"/>
    </source>
</evidence>
<comment type="similarity">
    <text evidence="1">Belongs to the universal ribosomal protein uS11 family.</text>
</comment>
<feature type="compositionally biased region" description="Acidic residues" evidence="4">
    <location>
        <begin position="133"/>
        <end position="195"/>
    </location>
</feature>
<feature type="region of interest" description="Disordered" evidence="4">
    <location>
        <begin position="11"/>
        <end position="48"/>
    </location>
</feature>
<dbReference type="AlphaFoldDB" id="A0AAD3TGD0"/>
<keyword evidence="3" id="KW-0687">Ribonucleoprotein</keyword>
<feature type="compositionally biased region" description="Basic and acidic residues" evidence="4">
    <location>
        <begin position="11"/>
        <end position="44"/>
    </location>
</feature>
<comment type="caution">
    <text evidence="5">The sequence shown here is derived from an EMBL/GenBank/DDBJ whole genome shotgun (WGS) entry which is preliminary data.</text>
</comment>
<dbReference type="InterPro" id="IPR001971">
    <property type="entry name" value="Ribosomal_uS11"/>
</dbReference>
<reference evidence="5" key="1">
    <citation type="submission" date="2023-05" db="EMBL/GenBank/DDBJ databases">
        <title>Nepenthes gracilis genome sequencing.</title>
        <authorList>
            <person name="Fukushima K."/>
        </authorList>
    </citation>
    <scope>NUCLEOTIDE SEQUENCE</scope>
    <source>
        <strain evidence="5">SING2019-196</strain>
    </source>
</reference>
<dbReference type="PANTHER" id="PTHR11759">
    <property type="entry name" value="40S RIBOSOMAL PROTEIN S14/30S RIBOSOMAL PROTEIN S11"/>
    <property type="match status" value="1"/>
</dbReference>
<accession>A0AAD3TGD0</accession>
<protein>
    <submittedName>
        <fullName evidence="5">Uncharacterized protein</fullName>
    </submittedName>
</protein>
<evidence type="ECO:0000313" key="5">
    <source>
        <dbReference type="EMBL" id="GMH28719.1"/>
    </source>
</evidence>
<gene>
    <name evidence="5" type="ORF">Nepgr_030562</name>
</gene>
<proteinExistence type="inferred from homology"/>
<organism evidence="5 6">
    <name type="scientific">Nepenthes gracilis</name>
    <name type="common">Slender pitcher plant</name>
    <dbReference type="NCBI Taxonomy" id="150966"/>
    <lineage>
        <taxon>Eukaryota</taxon>
        <taxon>Viridiplantae</taxon>
        <taxon>Streptophyta</taxon>
        <taxon>Embryophyta</taxon>
        <taxon>Tracheophyta</taxon>
        <taxon>Spermatophyta</taxon>
        <taxon>Magnoliopsida</taxon>
        <taxon>eudicotyledons</taxon>
        <taxon>Gunneridae</taxon>
        <taxon>Pentapetalae</taxon>
        <taxon>Caryophyllales</taxon>
        <taxon>Nepenthaceae</taxon>
        <taxon>Nepenthes</taxon>
    </lineage>
</organism>
<keyword evidence="6" id="KW-1185">Reference proteome</keyword>
<dbReference type="InterPro" id="IPR036967">
    <property type="entry name" value="Ribosomal_uS11_sf"/>
</dbReference>
<evidence type="ECO:0000313" key="6">
    <source>
        <dbReference type="Proteomes" id="UP001279734"/>
    </source>
</evidence>
<name>A0AAD3TGD0_NEPGR</name>
<evidence type="ECO:0000256" key="4">
    <source>
        <dbReference type="SAM" id="MobiDB-lite"/>
    </source>
</evidence>